<evidence type="ECO:0000313" key="4">
    <source>
        <dbReference type="Proteomes" id="UP001161247"/>
    </source>
</evidence>
<sequence length="235" mass="26004">MKKRIIPLPYFLLIFFPLPPMIIKYRPRSTASIPYLLAGECRRSVSTSISKFASFTTGIRRSSGRFYGQGFQSGRGEHTSSCEDDFLELGPPVQETGGKLKLATEKPEFRLKVNPVPKAKPSHYSSENTPGIWSSVIKNFQAPKTKPRDQKDTSSLAVKQNQGSKSGNPITIKEDRSKNSRDTVNNIASKFSLSDWDTASSASGKVSSAHVRRSPDNLNSCDTQFMVICHSVTLI</sequence>
<keyword evidence="4" id="KW-1185">Reference proteome</keyword>
<keyword evidence="2" id="KW-0472">Membrane</keyword>
<accession>A0AAV1DC91</accession>
<proteinExistence type="predicted"/>
<feature type="transmembrane region" description="Helical" evidence="2">
    <location>
        <begin position="6"/>
        <end position="23"/>
    </location>
</feature>
<protein>
    <submittedName>
        <fullName evidence="3">OLC1v1004425C1</fullName>
    </submittedName>
</protein>
<dbReference type="AlphaFoldDB" id="A0AAV1DC91"/>
<name>A0AAV1DC91_OLDCO</name>
<evidence type="ECO:0000313" key="3">
    <source>
        <dbReference type="EMBL" id="CAI9105494.1"/>
    </source>
</evidence>
<feature type="compositionally biased region" description="Basic and acidic residues" evidence="1">
    <location>
        <begin position="172"/>
        <end position="181"/>
    </location>
</feature>
<dbReference type="Proteomes" id="UP001161247">
    <property type="component" value="Chromosome 5"/>
</dbReference>
<dbReference type="EMBL" id="OX459122">
    <property type="protein sequence ID" value="CAI9105494.1"/>
    <property type="molecule type" value="Genomic_DNA"/>
</dbReference>
<feature type="region of interest" description="Disordered" evidence="1">
    <location>
        <begin position="142"/>
        <end position="181"/>
    </location>
</feature>
<organism evidence="3 4">
    <name type="scientific">Oldenlandia corymbosa var. corymbosa</name>
    <dbReference type="NCBI Taxonomy" id="529605"/>
    <lineage>
        <taxon>Eukaryota</taxon>
        <taxon>Viridiplantae</taxon>
        <taxon>Streptophyta</taxon>
        <taxon>Embryophyta</taxon>
        <taxon>Tracheophyta</taxon>
        <taxon>Spermatophyta</taxon>
        <taxon>Magnoliopsida</taxon>
        <taxon>eudicotyledons</taxon>
        <taxon>Gunneridae</taxon>
        <taxon>Pentapetalae</taxon>
        <taxon>asterids</taxon>
        <taxon>lamiids</taxon>
        <taxon>Gentianales</taxon>
        <taxon>Rubiaceae</taxon>
        <taxon>Rubioideae</taxon>
        <taxon>Spermacoceae</taxon>
        <taxon>Hedyotis-Oldenlandia complex</taxon>
        <taxon>Oldenlandia</taxon>
    </lineage>
</organism>
<keyword evidence="2" id="KW-1133">Transmembrane helix</keyword>
<feature type="compositionally biased region" description="Polar residues" evidence="1">
    <location>
        <begin position="153"/>
        <end position="169"/>
    </location>
</feature>
<evidence type="ECO:0000256" key="1">
    <source>
        <dbReference type="SAM" id="MobiDB-lite"/>
    </source>
</evidence>
<evidence type="ECO:0000256" key="2">
    <source>
        <dbReference type="SAM" id="Phobius"/>
    </source>
</evidence>
<reference evidence="3" key="1">
    <citation type="submission" date="2023-03" db="EMBL/GenBank/DDBJ databases">
        <authorList>
            <person name="Julca I."/>
        </authorList>
    </citation>
    <scope>NUCLEOTIDE SEQUENCE</scope>
</reference>
<keyword evidence="2" id="KW-0812">Transmembrane</keyword>
<gene>
    <name evidence="3" type="ORF">OLC1_LOCUS14177</name>
</gene>